<feature type="domain" description="AB hydrolase-1" evidence="1">
    <location>
        <begin position="68"/>
        <end position="301"/>
    </location>
</feature>
<dbReference type="Pfam" id="PF00561">
    <property type="entry name" value="Abhydrolase_1"/>
    <property type="match status" value="1"/>
</dbReference>
<dbReference type="PRINTS" id="PR00412">
    <property type="entry name" value="EPOXHYDRLASE"/>
</dbReference>
<name>A0ABY4S813_AQUTE</name>
<accession>A0ABY4S813</accession>
<dbReference type="InterPro" id="IPR000073">
    <property type="entry name" value="AB_hydrolase_1"/>
</dbReference>
<evidence type="ECO:0000313" key="2">
    <source>
        <dbReference type="EMBL" id="URI07445.1"/>
    </source>
</evidence>
<keyword evidence="2" id="KW-0378">Hydrolase</keyword>
<dbReference type="PRINTS" id="PR00111">
    <property type="entry name" value="ABHYDROLASE"/>
</dbReference>
<dbReference type="Proteomes" id="UP001056201">
    <property type="component" value="Chromosome 1"/>
</dbReference>
<evidence type="ECO:0000259" key="1">
    <source>
        <dbReference type="Pfam" id="PF00561"/>
    </source>
</evidence>
<dbReference type="InterPro" id="IPR000639">
    <property type="entry name" value="Epox_hydrolase-like"/>
</dbReference>
<dbReference type="PANTHER" id="PTHR43689:SF8">
    <property type="entry name" value="ALPHA_BETA-HYDROLASES SUPERFAMILY PROTEIN"/>
    <property type="match status" value="1"/>
</dbReference>
<keyword evidence="3" id="KW-1185">Reference proteome</keyword>
<organism evidence="2 3">
    <name type="scientific">Aquincola tertiaricarbonis</name>
    <dbReference type="NCBI Taxonomy" id="391953"/>
    <lineage>
        <taxon>Bacteria</taxon>
        <taxon>Pseudomonadati</taxon>
        <taxon>Pseudomonadota</taxon>
        <taxon>Betaproteobacteria</taxon>
        <taxon>Burkholderiales</taxon>
        <taxon>Sphaerotilaceae</taxon>
        <taxon>Aquincola</taxon>
    </lineage>
</organism>
<dbReference type="EMBL" id="CP097635">
    <property type="protein sequence ID" value="URI07445.1"/>
    <property type="molecule type" value="Genomic_DNA"/>
</dbReference>
<dbReference type="Gene3D" id="3.40.50.1820">
    <property type="entry name" value="alpha/beta hydrolase"/>
    <property type="match status" value="1"/>
</dbReference>
<evidence type="ECO:0000313" key="3">
    <source>
        <dbReference type="Proteomes" id="UP001056201"/>
    </source>
</evidence>
<dbReference type="PANTHER" id="PTHR43689">
    <property type="entry name" value="HYDROLASE"/>
    <property type="match status" value="1"/>
</dbReference>
<dbReference type="RefSeq" id="WP_250195680.1">
    <property type="nucleotide sequence ID" value="NZ_CP097635.1"/>
</dbReference>
<reference evidence="2" key="1">
    <citation type="submission" date="2022-05" db="EMBL/GenBank/DDBJ databases">
        <title>An RpoN-dependent PEP-CTERM gene is involved in floc formation of an Aquincola tertiaricarbonis strain.</title>
        <authorList>
            <person name="Qiu D."/>
            <person name="Xia M."/>
        </authorList>
    </citation>
    <scope>NUCLEOTIDE SEQUENCE</scope>
    <source>
        <strain evidence="2">RN12</strain>
    </source>
</reference>
<gene>
    <name evidence="2" type="ORF">MW290_02155</name>
</gene>
<proteinExistence type="predicted"/>
<dbReference type="GO" id="GO:0016787">
    <property type="term" value="F:hydrolase activity"/>
    <property type="evidence" value="ECO:0007669"/>
    <property type="project" value="UniProtKB-KW"/>
</dbReference>
<protein>
    <submittedName>
        <fullName evidence="2">Alpha/beta hydrolase</fullName>
    </submittedName>
</protein>
<dbReference type="SUPFAM" id="SSF53474">
    <property type="entry name" value="alpha/beta-Hydrolases"/>
    <property type="match status" value="1"/>
</dbReference>
<sequence length="320" mass="34826">MLKTLAYALLLIAVLLSVGLAAAWLYLRTPDRPAAELERRYAGADDHFIELPGGLRLHYRDQGDRSRPVLVLLHGYGDSYATWEAWGQALQDRYRVISLDLPGHGLSAAPADYLLDADALAALVVDVATRLGLPPFVLAGNSMGGGVAWKVALLAPRQLRALVLVAAAGWPAHTQGQSPSLAFRVLQHPIGRWVLARIDNKPLIAQGLKAQVHDKGLITEAVVQRWADYQLYPGHRTILMSAPPGSHSQATAEKLAAIRLPTLVMHGEYDPLIPVENSRKFASAIAGARLITYPQVGHLPQREIPARSAADLRAFMDTLR</sequence>
<dbReference type="InterPro" id="IPR029058">
    <property type="entry name" value="AB_hydrolase_fold"/>
</dbReference>